<sequence length="193" mass="21455">MALNLSMSSASILITIWGLVFNVGSGSKSGIIMSMKDISATSVHHQCSKLAFLKCERKFEEHVEAVAAFKVNDTSKDKQELWCQVLAAHGTCMNDVLKNCLADYPTLSSKVKDYLKQVVHKACSHQGDPIVESCVKNMKSKRKESGQSNTLYDLAKDCRKADGEVEPSVMLLIDLLNNLQKSRQHLYKHLPNV</sequence>
<evidence type="ECO:0000313" key="2">
    <source>
        <dbReference type="EMBL" id="KAF6029329.1"/>
    </source>
</evidence>
<feature type="signal peptide" evidence="1">
    <location>
        <begin position="1"/>
        <end position="26"/>
    </location>
</feature>
<keyword evidence="3" id="KW-1185">Reference proteome</keyword>
<reference evidence="2" key="1">
    <citation type="submission" date="2020-06" db="EMBL/GenBank/DDBJ databases">
        <title>Draft genome of Bugula neritina, a colonial animal packing powerful symbionts and potential medicines.</title>
        <authorList>
            <person name="Rayko M."/>
        </authorList>
    </citation>
    <scope>NUCLEOTIDE SEQUENCE [LARGE SCALE GENOMIC DNA]</scope>
    <source>
        <strain evidence="2">Kwan_BN1</strain>
    </source>
</reference>
<protein>
    <submittedName>
        <fullName evidence="2">Uncharacterized protein</fullName>
    </submittedName>
</protein>
<proteinExistence type="predicted"/>
<dbReference type="AlphaFoldDB" id="A0A7J7JSK5"/>
<comment type="caution">
    <text evidence="2">The sequence shown here is derived from an EMBL/GenBank/DDBJ whole genome shotgun (WGS) entry which is preliminary data.</text>
</comment>
<feature type="chain" id="PRO_5029684927" evidence="1">
    <location>
        <begin position="27"/>
        <end position="193"/>
    </location>
</feature>
<name>A0A7J7JSK5_BUGNE</name>
<evidence type="ECO:0000313" key="3">
    <source>
        <dbReference type="Proteomes" id="UP000593567"/>
    </source>
</evidence>
<dbReference type="Proteomes" id="UP000593567">
    <property type="component" value="Unassembled WGS sequence"/>
</dbReference>
<keyword evidence="1" id="KW-0732">Signal</keyword>
<accession>A0A7J7JSK5</accession>
<dbReference type="EMBL" id="VXIV02001826">
    <property type="protein sequence ID" value="KAF6029329.1"/>
    <property type="molecule type" value="Genomic_DNA"/>
</dbReference>
<organism evidence="2 3">
    <name type="scientific">Bugula neritina</name>
    <name type="common">Brown bryozoan</name>
    <name type="synonym">Sertularia neritina</name>
    <dbReference type="NCBI Taxonomy" id="10212"/>
    <lineage>
        <taxon>Eukaryota</taxon>
        <taxon>Metazoa</taxon>
        <taxon>Spiralia</taxon>
        <taxon>Lophotrochozoa</taxon>
        <taxon>Bryozoa</taxon>
        <taxon>Gymnolaemata</taxon>
        <taxon>Cheilostomatida</taxon>
        <taxon>Flustrina</taxon>
        <taxon>Buguloidea</taxon>
        <taxon>Bugulidae</taxon>
        <taxon>Bugula</taxon>
    </lineage>
</organism>
<evidence type="ECO:0000256" key="1">
    <source>
        <dbReference type="SAM" id="SignalP"/>
    </source>
</evidence>
<gene>
    <name evidence="2" type="ORF">EB796_012363</name>
</gene>